<proteinExistence type="predicted"/>
<evidence type="ECO:0000313" key="1">
    <source>
        <dbReference type="EMBL" id="GAG76899.1"/>
    </source>
</evidence>
<accession>X1A576</accession>
<name>X1A576_9ZZZZ</name>
<organism evidence="1">
    <name type="scientific">marine sediment metagenome</name>
    <dbReference type="NCBI Taxonomy" id="412755"/>
    <lineage>
        <taxon>unclassified sequences</taxon>
        <taxon>metagenomes</taxon>
        <taxon>ecological metagenomes</taxon>
    </lineage>
</organism>
<gene>
    <name evidence="1" type="ORF">S01H4_23284</name>
</gene>
<dbReference type="EMBL" id="BART01010781">
    <property type="protein sequence ID" value="GAG76899.1"/>
    <property type="molecule type" value="Genomic_DNA"/>
</dbReference>
<reference evidence="1" key="1">
    <citation type="journal article" date="2014" name="Front. Microbiol.">
        <title>High frequency of phylogenetically diverse reductive dehalogenase-homologous genes in deep subseafloor sedimentary metagenomes.</title>
        <authorList>
            <person name="Kawai M."/>
            <person name="Futagami T."/>
            <person name="Toyoda A."/>
            <person name="Takaki Y."/>
            <person name="Nishi S."/>
            <person name="Hori S."/>
            <person name="Arai W."/>
            <person name="Tsubouchi T."/>
            <person name="Morono Y."/>
            <person name="Uchiyama I."/>
            <person name="Ito T."/>
            <person name="Fujiyama A."/>
            <person name="Inagaki F."/>
            <person name="Takami H."/>
        </authorList>
    </citation>
    <scope>NUCLEOTIDE SEQUENCE</scope>
    <source>
        <strain evidence="1">Expedition CK06-06</strain>
    </source>
</reference>
<protein>
    <submittedName>
        <fullName evidence="1">Uncharacterized protein</fullName>
    </submittedName>
</protein>
<dbReference type="AlphaFoldDB" id="X1A576"/>
<sequence>VDKFPNERRITAFAARFALRKPQNVIWKHTKKW</sequence>
<comment type="caution">
    <text evidence="1">The sequence shown here is derived from an EMBL/GenBank/DDBJ whole genome shotgun (WGS) entry which is preliminary data.</text>
</comment>
<feature type="non-terminal residue" evidence="1">
    <location>
        <position position="1"/>
    </location>
</feature>